<evidence type="ECO:0000256" key="4">
    <source>
        <dbReference type="ARBA" id="ARBA00022801"/>
    </source>
</evidence>
<organism evidence="8 9">
    <name type="scientific">Brachionus plicatilis</name>
    <name type="common">Marine rotifer</name>
    <name type="synonym">Brachionus muelleri</name>
    <dbReference type="NCBI Taxonomy" id="10195"/>
    <lineage>
        <taxon>Eukaryota</taxon>
        <taxon>Metazoa</taxon>
        <taxon>Spiralia</taxon>
        <taxon>Gnathifera</taxon>
        <taxon>Rotifera</taxon>
        <taxon>Eurotatoria</taxon>
        <taxon>Monogononta</taxon>
        <taxon>Pseudotrocha</taxon>
        <taxon>Ploima</taxon>
        <taxon>Brachionidae</taxon>
        <taxon>Brachionus</taxon>
    </lineage>
</organism>
<evidence type="ECO:0000259" key="7">
    <source>
        <dbReference type="PROSITE" id="PS51462"/>
    </source>
</evidence>
<protein>
    <submittedName>
        <fullName evidence="8">Peroxisomal coenzyme A diphosphatase NUDT7 isoform X2</fullName>
    </submittedName>
</protein>
<dbReference type="SUPFAM" id="SSF55811">
    <property type="entry name" value="Nudix"/>
    <property type="match status" value="1"/>
</dbReference>
<dbReference type="GO" id="GO:0010945">
    <property type="term" value="F:coenzyme A diphosphatase activity"/>
    <property type="evidence" value="ECO:0007669"/>
    <property type="project" value="InterPro"/>
</dbReference>
<dbReference type="PANTHER" id="PTHR12992">
    <property type="entry name" value="NUDIX HYDROLASE"/>
    <property type="match status" value="1"/>
</dbReference>
<dbReference type="PROSITE" id="PS51462">
    <property type="entry name" value="NUDIX"/>
    <property type="match status" value="1"/>
</dbReference>
<dbReference type="GO" id="GO:0015938">
    <property type="term" value="P:coenzyme A catabolic process"/>
    <property type="evidence" value="ECO:0007669"/>
    <property type="project" value="TreeGrafter"/>
</dbReference>
<dbReference type="CDD" id="cd03426">
    <property type="entry name" value="NUDIX_CoAse_Nudt7"/>
    <property type="match status" value="1"/>
</dbReference>
<keyword evidence="5" id="KW-0460">Magnesium</keyword>
<evidence type="ECO:0000256" key="3">
    <source>
        <dbReference type="ARBA" id="ARBA00022723"/>
    </source>
</evidence>
<reference evidence="8 9" key="1">
    <citation type="journal article" date="2018" name="Sci. Rep.">
        <title>Genomic signatures of local adaptation to the degree of environmental predictability in rotifers.</title>
        <authorList>
            <person name="Franch-Gras L."/>
            <person name="Hahn C."/>
            <person name="Garcia-Roger E.M."/>
            <person name="Carmona M.J."/>
            <person name="Serra M."/>
            <person name="Gomez A."/>
        </authorList>
    </citation>
    <scope>NUCLEOTIDE SEQUENCE [LARGE SCALE GENOMIC DNA]</scope>
    <source>
        <strain evidence="8">HYR1</strain>
    </source>
</reference>
<comment type="cofactor">
    <cofactor evidence="2">
        <name>Mg(2+)</name>
        <dbReference type="ChEBI" id="CHEBI:18420"/>
    </cofactor>
</comment>
<keyword evidence="6" id="KW-0464">Manganese</keyword>
<dbReference type="STRING" id="10195.A0A3M7Q396"/>
<gene>
    <name evidence="8" type="ORF">BpHYR1_039107</name>
</gene>
<evidence type="ECO:0000313" key="9">
    <source>
        <dbReference type="Proteomes" id="UP000276133"/>
    </source>
</evidence>
<dbReference type="InterPro" id="IPR000086">
    <property type="entry name" value="NUDIX_hydrolase_dom"/>
</dbReference>
<dbReference type="PANTHER" id="PTHR12992:SF24">
    <property type="entry name" value="PEROXISOMAL COENZYME A DIPHOSPHATASE NUDT7"/>
    <property type="match status" value="1"/>
</dbReference>
<dbReference type="EMBL" id="REGN01007643">
    <property type="protein sequence ID" value="RNA05662.1"/>
    <property type="molecule type" value="Genomic_DNA"/>
</dbReference>
<feature type="domain" description="Nudix hydrolase" evidence="7">
    <location>
        <begin position="59"/>
        <end position="203"/>
    </location>
</feature>
<evidence type="ECO:0000313" key="8">
    <source>
        <dbReference type="EMBL" id="RNA05662.1"/>
    </source>
</evidence>
<dbReference type="OrthoDB" id="10262892at2759"/>
<dbReference type="Gene3D" id="3.90.79.10">
    <property type="entry name" value="Nucleoside Triphosphate Pyrophosphohydrolase"/>
    <property type="match status" value="1"/>
</dbReference>
<dbReference type="Proteomes" id="UP000276133">
    <property type="component" value="Unassembled WGS sequence"/>
</dbReference>
<dbReference type="GO" id="GO:0046872">
    <property type="term" value="F:metal ion binding"/>
    <property type="evidence" value="ECO:0007669"/>
    <property type="project" value="UniProtKB-KW"/>
</dbReference>
<comment type="cofactor">
    <cofactor evidence="1">
        <name>Mn(2+)</name>
        <dbReference type="ChEBI" id="CHEBI:29035"/>
    </cofactor>
</comment>
<dbReference type="InterPro" id="IPR045121">
    <property type="entry name" value="CoAse"/>
</dbReference>
<evidence type="ECO:0000256" key="6">
    <source>
        <dbReference type="ARBA" id="ARBA00023211"/>
    </source>
</evidence>
<keyword evidence="4" id="KW-0378">Hydrolase</keyword>
<proteinExistence type="predicted"/>
<dbReference type="InterPro" id="IPR015797">
    <property type="entry name" value="NUDIX_hydrolase-like_dom_sf"/>
</dbReference>
<dbReference type="Pfam" id="PF00293">
    <property type="entry name" value="NUDIX"/>
    <property type="match status" value="1"/>
</dbReference>
<evidence type="ECO:0000256" key="5">
    <source>
        <dbReference type="ARBA" id="ARBA00022842"/>
    </source>
</evidence>
<sequence>MNISKELFSKIKQLSYRRRFYTTLEDDPKIEYLKQTFLPFNRPNHYEFLLSRNKEFSKFKRSSVLVPISTRLEKNAQGHYVQKSFFTLTKRTDLVNSFKGQVCFVGGMRDSTDANDAETALREAKEEIGIEPDQVTFLAQLCPILTTRGNLITPIVAYFNDMMFMPDLSKHEVDFVFELPTDRFIKNERYKSESFKRNKDVFTVHYFEDVVNGKQVTTWGATALMCTFISSVLHSRIPQFELDQQDPLTNENIYDFLDNYLKKSARNYFEHHSKFIY</sequence>
<comment type="caution">
    <text evidence="8">The sequence shown here is derived from an EMBL/GenBank/DDBJ whole genome shotgun (WGS) entry which is preliminary data.</text>
</comment>
<accession>A0A3M7Q396</accession>
<dbReference type="AlphaFoldDB" id="A0A3M7Q396"/>
<keyword evidence="3" id="KW-0479">Metal-binding</keyword>
<evidence type="ECO:0000256" key="1">
    <source>
        <dbReference type="ARBA" id="ARBA00001936"/>
    </source>
</evidence>
<name>A0A3M7Q396_BRAPC</name>
<evidence type="ECO:0000256" key="2">
    <source>
        <dbReference type="ARBA" id="ARBA00001946"/>
    </source>
</evidence>
<keyword evidence="9" id="KW-1185">Reference proteome</keyword>